<evidence type="ECO:0008006" key="7">
    <source>
        <dbReference type="Google" id="ProtNLM"/>
    </source>
</evidence>
<evidence type="ECO:0000256" key="3">
    <source>
        <dbReference type="ARBA" id="ARBA00022989"/>
    </source>
</evidence>
<evidence type="ECO:0000313" key="6">
    <source>
        <dbReference type="Proteomes" id="UP001648503"/>
    </source>
</evidence>
<gene>
    <name evidence="5" type="ORF">BASA50_002314</name>
</gene>
<keyword evidence="2" id="KW-0812">Transmembrane</keyword>
<sequence>MGLGDIESIVGLFIVAVCWGFTNPFIKSGSKGLEEVSRAHADSPWWQRQTAEIWFLGTRWQYVLPLAVNLCGSTVYYYTLGDADLSLAVPITNSLTLALTALAGIALGESFGSWRKLWQKHDLGHTVRVCVRLVKLIEAPESSRDSLSFVFGICSPIPIITTPTTITGTTITTTTGTTTTTTTTTVTTTTTTT</sequence>
<keyword evidence="6" id="KW-1185">Reference proteome</keyword>
<keyword evidence="4" id="KW-0472">Membrane</keyword>
<dbReference type="PANTHER" id="PTHR28668">
    <property type="entry name" value="TRANSMEMBRANE PROTEIN 234"/>
    <property type="match status" value="1"/>
</dbReference>
<evidence type="ECO:0000256" key="2">
    <source>
        <dbReference type="ARBA" id="ARBA00022692"/>
    </source>
</evidence>
<dbReference type="Proteomes" id="UP001648503">
    <property type="component" value="Unassembled WGS sequence"/>
</dbReference>
<evidence type="ECO:0000256" key="4">
    <source>
        <dbReference type="ARBA" id="ARBA00023136"/>
    </source>
</evidence>
<dbReference type="Pfam" id="PF10639">
    <property type="entry name" value="TMEM234"/>
    <property type="match status" value="1"/>
</dbReference>
<evidence type="ECO:0000313" key="5">
    <source>
        <dbReference type="EMBL" id="KAH6600416.1"/>
    </source>
</evidence>
<accession>A0ABQ8FMY6</accession>
<organism evidence="5 6">
    <name type="scientific">Batrachochytrium salamandrivorans</name>
    <dbReference type="NCBI Taxonomy" id="1357716"/>
    <lineage>
        <taxon>Eukaryota</taxon>
        <taxon>Fungi</taxon>
        <taxon>Fungi incertae sedis</taxon>
        <taxon>Chytridiomycota</taxon>
        <taxon>Chytridiomycota incertae sedis</taxon>
        <taxon>Chytridiomycetes</taxon>
        <taxon>Rhizophydiales</taxon>
        <taxon>Rhizophydiales incertae sedis</taxon>
        <taxon>Batrachochytrium</taxon>
    </lineage>
</organism>
<dbReference type="PANTHER" id="PTHR28668:SF1">
    <property type="entry name" value="TRANSMEMBRANE PROTEIN 234"/>
    <property type="match status" value="1"/>
</dbReference>
<dbReference type="InterPro" id="IPR018908">
    <property type="entry name" value="TMEM234"/>
</dbReference>
<comment type="subcellular location">
    <subcellularLocation>
        <location evidence="1">Membrane</location>
        <topology evidence="1">Multi-pass membrane protein</topology>
    </subcellularLocation>
</comment>
<comment type="caution">
    <text evidence="5">The sequence shown here is derived from an EMBL/GenBank/DDBJ whole genome shotgun (WGS) entry which is preliminary data.</text>
</comment>
<dbReference type="EMBL" id="JAFCIX010000037">
    <property type="protein sequence ID" value="KAH6600416.1"/>
    <property type="molecule type" value="Genomic_DNA"/>
</dbReference>
<name>A0ABQ8FMY6_9FUNG</name>
<reference evidence="5 6" key="1">
    <citation type="submission" date="2021-02" db="EMBL/GenBank/DDBJ databases">
        <title>Variation within the Batrachochytrium salamandrivorans European outbreak.</title>
        <authorList>
            <person name="Kelly M."/>
            <person name="Pasmans F."/>
            <person name="Shea T.P."/>
            <person name="Munoz J.F."/>
            <person name="Carranza S."/>
            <person name="Cuomo C.A."/>
            <person name="Martel A."/>
        </authorList>
    </citation>
    <scope>NUCLEOTIDE SEQUENCE [LARGE SCALE GENOMIC DNA]</scope>
    <source>
        <strain evidence="5 6">AMFP18/2</strain>
    </source>
</reference>
<keyword evidence="3" id="KW-1133">Transmembrane helix</keyword>
<proteinExistence type="predicted"/>
<evidence type="ECO:0000256" key="1">
    <source>
        <dbReference type="ARBA" id="ARBA00004141"/>
    </source>
</evidence>
<protein>
    <recommendedName>
        <fullName evidence="7">EamA domain-containing protein</fullName>
    </recommendedName>
</protein>